<proteinExistence type="predicted"/>
<feature type="compositionally biased region" description="Gly residues" evidence="1">
    <location>
        <begin position="1"/>
        <end position="12"/>
    </location>
</feature>
<sequence>MGGGDHGLGRHGGSWLTRECGRAKPTHARGTSHHHPRGTAPRTPRALHASPIGALRNPARRMPKQQQDATPEPKVLRLTRFRGKIMA</sequence>
<feature type="compositionally biased region" description="Basic residues" evidence="1">
    <location>
        <begin position="24"/>
        <end position="37"/>
    </location>
</feature>
<evidence type="ECO:0000313" key="3">
    <source>
        <dbReference type="Proteomes" id="UP000186769"/>
    </source>
</evidence>
<organism evidence="2 3">
    <name type="scientific">Actinomyces oris</name>
    <dbReference type="NCBI Taxonomy" id="544580"/>
    <lineage>
        <taxon>Bacteria</taxon>
        <taxon>Bacillati</taxon>
        <taxon>Actinomycetota</taxon>
        <taxon>Actinomycetes</taxon>
        <taxon>Actinomycetales</taxon>
        <taxon>Actinomycetaceae</taxon>
        <taxon>Actinomyces</taxon>
    </lineage>
</organism>
<protein>
    <submittedName>
        <fullName evidence="2">Uncharacterized protein</fullName>
    </submittedName>
</protein>
<dbReference type="Proteomes" id="UP000186769">
    <property type="component" value="Unassembled WGS sequence"/>
</dbReference>
<comment type="caution">
    <text evidence="2">The sequence shown here is derived from an EMBL/GenBank/DDBJ whole genome shotgun (WGS) entry which is preliminary data.</text>
</comment>
<accession>A0A1Q8XGS1</accession>
<reference evidence="2 3" key="1">
    <citation type="submission" date="2016-12" db="EMBL/GenBank/DDBJ databases">
        <title>Genomic comparison of strains in the 'Actinomyces naeslundii' group.</title>
        <authorList>
            <person name="Mughal S.R."/>
            <person name="Do T."/>
            <person name="Gilbert S.C."/>
            <person name="Witherden E.A."/>
            <person name="Didelot X."/>
            <person name="Beighton D."/>
        </authorList>
    </citation>
    <scope>NUCLEOTIDE SEQUENCE [LARGE SCALE GENOMIC DNA]</scope>
    <source>
        <strain evidence="2 3">G53E</strain>
    </source>
</reference>
<evidence type="ECO:0000256" key="1">
    <source>
        <dbReference type="SAM" id="MobiDB-lite"/>
    </source>
</evidence>
<name>A0A1Q8XGS1_9ACTO</name>
<feature type="region of interest" description="Disordered" evidence="1">
    <location>
        <begin position="1"/>
        <end position="75"/>
    </location>
</feature>
<gene>
    <name evidence="2" type="ORF">BKH15_01910</name>
</gene>
<dbReference type="EMBL" id="MSKW01000004">
    <property type="protein sequence ID" value="OLO79526.1"/>
    <property type="molecule type" value="Genomic_DNA"/>
</dbReference>
<dbReference type="AlphaFoldDB" id="A0A1Q8XGS1"/>
<evidence type="ECO:0000313" key="2">
    <source>
        <dbReference type="EMBL" id="OLO79526.1"/>
    </source>
</evidence>